<accession>A0AAV4MVK2</accession>
<name>A0AAV4MVK2_CAEEX</name>
<feature type="region of interest" description="Disordered" evidence="1">
    <location>
        <begin position="1"/>
        <end position="76"/>
    </location>
</feature>
<keyword evidence="3" id="KW-1185">Reference proteome</keyword>
<evidence type="ECO:0000256" key="1">
    <source>
        <dbReference type="SAM" id="MobiDB-lite"/>
    </source>
</evidence>
<dbReference type="EMBL" id="BPLR01020257">
    <property type="protein sequence ID" value="GIX76502.1"/>
    <property type="molecule type" value="Genomic_DNA"/>
</dbReference>
<feature type="compositionally biased region" description="Polar residues" evidence="1">
    <location>
        <begin position="13"/>
        <end position="43"/>
    </location>
</feature>
<comment type="caution">
    <text evidence="2">The sequence shown here is derived from an EMBL/GenBank/DDBJ whole genome shotgun (WGS) entry which is preliminary data.</text>
</comment>
<dbReference type="AlphaFoldDB" id="A0AAV4MVK2"/>
<protein>
    <submittedName>
        <fullName evidence="2">Uncharacterized protein</fullName>
    </submittedName>
</protein>
<gene>
    <name evidence="2" type="ORF">CEXT_806261</name>
</gene>
<feature type="compositionally biased region" description="Polar residues" evidence="1">
    <location>
        <begin position="50"/>
        <end position="59"/>
    </location>
</feature>
<dbReference type="Proteomes" id="UP001054945">
    <property type="component" value="Unassembled WGS sequence"/>
</dbReference>
<feature type="compositionally biased region" description="Basic and acidic residues" evidence="1">
    <location>
        <begin position="1"/>
        <end position="10"/>
    </location>
</feature>
<proteinExistence type="predicted"/>
<feature type="compositionally biased region" description="Basic and acidic residues" evidence="1">
    <location>
        <begin position="60"/>
        <end position="74"/>
    </location>
</feature>
<reference evidence="2 3" key="1">
    <citation type="submission" date="2021-06" db="EMBL/GenBank/DDBJ databases">
        <title>Caerostris extrusa draft genome.</title>
        <authorList>
            <person name="Kono N."/>
            <person name="Arakawa K."/>
        </authorList>
    </citation>
    <scope>NUCLEOTIDE SEQUENCE [LARGE SCALE GENOMIC DNA]</scope>
</reference>
<evidence type="ECO:0000313" key="3">
    <source>
        <dbReference type="Proteomes" id="UP001054945"/>
    </source>
</evidence>
<organism evidence="2 3">
    <name type="scientific">Caerostris extrusa</name>
    <name type="common">Bark spider</name>
    <name type="synonym">Caerostris bankana</name>
    <dbReference type="NCBI Taxonomy" id="172846"/>
    <lineage>
        <taxon>Eukaryota</taxon>
        <taxon>Metazoa</taxon>
        <taxon>Ecdysozoa</taxon>
        <taxon>Arthropoda</taxon>
        <taxon>Chelicerata</taxon>
        <taxon>Arachnida</taxon>
        <taxon>Araneae</taxon>
        <taxon>Araneomorphae</taxon>
        <taxon>Entelegynae</taxon>
        <taxon>Araneoidea</taxon>
        <taxon>Araneidae</taxon>
        <taxon>Caerostris</taxon>
    </lineage>
</organism>
<sequence length="91" mass="10412">MNKFNEHFDYSEGTESLNVTDVPLTNISKGLSTNFSSEISDSLPTKDETIQSSNVTTVESSEKSKDSNRFTLKDRSRRQQFLYPQTRYIPP</sequence>
<evidence type="ECO:0000313" key="2">
    <source>
        <dbReference type="EMBL" id="GIX76502.1"/>
    </source>
</evidence>